<evidence type="ECO:0000256" key="7">
    <source>
        <dbReference type="ARBA" id="ARBA00023004"/>
    </source>
</evidence>
<comment type="similarity">
    <text evidence="3 11 12">Belongs to the iron-sulfur dependent L-serine dehydratase family.</text>
</comment>
<dbReference type="Pfam" id="PF03315">
    <property type="entry name" value="SDH_beta"/>
    <property type="match status" value="1"/>
</dbReference>
<evidence type="ECO:0000256" key="5">
    <source>
        <dbReference type="ARBA" id="ARBA00022485"/>
    </source>
</evidence>
<evidence type="ECO:0000313" key="14">
    <source>
        <dbReference type="EMBL" id="KXA28890.1"/>
    </source>
</evidence>
<keyword evidence="7 11" id="KW-0408">Iron</keyword>
<evidence type="ECO:0000313" key="15">
    <source>
        <dbReference type="Proteomes" id="UP000070174"/>
    </source>
</evidence>
<dbReference type="SUPFAM" id="SSF143548">
    <property type="entry name" value="Serine metabolism enzymes domain"/>
    <property type="match status" value="1"/>
</dbReference>
<dbReference type="InterPro" id="IPR004643">
    <property type="entry name" value="Fe-S_L-Ser_bsu"/>
</dbReference>
<evidence type="ECO:0000256" key="3">
    <source>
        <dbReference type="ARBA" id="ARBA00008636"/>
    </source>
</evidence>
<dbReference type="NCBIfam" id="TIGR00719">
    <property type="entry name" value="sda_beta"/>
    <property type="match status" value="1"/>
</dbReference>
<keyword evidence="4 11" id="KW-0312">Gluconeogenesis</keyword>
<keyword evidence="5 11" id="KW-0004">4Fe-4S</keyword>
<protein>
    <recommendedName>
        <fullName evidence="11">L-serine deaminase</fullName>
    </recommendedName>
</protein>
<dbReference type="InterPro" id="IPR005131">
    <property type="entry name" value="Ser_deHydtase_bsu"/>
</dbReference>
<evidence type="ECO:0000256" key="10">
    <source>
        <dbReference type="ARBA" id="ARBA00049406"/>
    </source>
</evidence>
<name>A0A133PK45_9FIRM</name>
<dbReference type="GO" id="GO:0051539">
    <property type="term" value="F:4 iron, 4 sulfur cluster binding"/>
    <property type="evidence" value="ECO:0007669"/>
    <property type="project" value="UniProtKB-UniRule"/>
</dbReference>
<dbReference type="Gene3D" id="3.30.1330.90">
    <property type="entry name" value="D-3-phosphoglycerate dehydrogenase, domain 3"/>
    <property type="match status" value="1"/>
</dbReference>
<dbReference type="GO" id="GO:0006094">
    <property type="term" value="P:gluconeogenesis"/>
    <property type="evidence" value="ECO:0007669"/>
    <property type="project" value="UniProtKB-UniRule"/>
</dbReference>
<dbReference type="SUPFAM" id="SSF55021">
    <property type="entry name" value="ACT-like"/>
    <property type="match status" value="1"/>
</dbReference>
<dbReference type="EMBL" id="LRQE01000039">
    <property type="protein sequence ID" value="KXA28890.1"/>
    <property type="molecule type" value="Genomic_DNA"/>
</dbReference>
<dbReference type="PANTHER" id="PTHR30182:SF12">
    <property type="entry name" value="L-SERINE DEHYDRATASE, BETA CHAIN-RELATED"/>
    <property type="match status" value="1"/>
</dbReference>
<reference evidence="14 15" key="1">
    <citation type="submission" date="2016-01" db="EMBL/GenBank/DDBJ databases">
        <authorList>
            <person name="Oliw E.H."/>
        </authorList>
    </citation>
    <scope>NUCLEOTIDE SEQUENCE [LARGE SCALE GENOMIC DNA]</scope>
    <source>
        <strain evidence="14 15">CMW7756A</strain>
    </source>
</reference>
<dbReference type="Pfam" id="PF01842">
    <property type="entry name" value="ACT"/>
    <property type="match status" value="1"/>
</dbReference>
<comment type="caution">
    <text evidence="14">The sequence shown here is derived from an EMBL/GenBank/DDBJ whole genome shotgun (WGS) entry which is preliminary data.</text>
</comment>
<gene>
    <name evidence="14" type="ORF">HMPREF3229_01522</name>
</gene>
<dbReference type="AlphaFoldDB" id="A0A133PK45"/>
<comment type="catalytic activity">
    <reaction evidence="10 11 12">
        <text>L-serine = pyruvate + NH4(+)</text>
        <dbReference type="Rhea" id="RHEA:19169"/>
        <dbReference type="ChEBI" id="CHEBI:15361"/>
        <dbReference type="ChEBI" id="CHEBI:28938"/>
        <dbReference type="ChEBI" id="CHEBI:33384"/>
        <dbReference type="EC" id="4.3.1.17"/>
    </reaction>
</comment>
<dbReference type="UniPathway" id="UPA00138"/>
<dbReference type="InterPro" id="IPR045865">
    <property type="entry name" value="ACT-like_dom_sf"/>
</dbReference>
<evidence type="ECO:0000259" key="13">
    <source>
        <dbReference type="PROSITE" id="PS51671"/>
    </source>
</evidence>
<evidence type="ECO:0000256" key="11">
    <source>
        <dbReference type="PIRNR" id="PIRNR036692"/>
    </source>
</evidence>
<accession>A0A133PK45</accession>
<evidence type="ECO:0000256" key="6">
    <source>
        <dbReference type="ARBA" id="ARBA00022723"/>
    </source>
</evidence>
<evidence type="ECO:0000256" key="12">
    <source>
        <dbReference type="RuleBase" id="RU366059"/>
    </source>
</evidence>
<dbReference type="RefSeq" id="WP_005955324.1">
    <property type="nucleotide sequence ID" value="NZ_JADNMH010000007.1"/>
</dbReference>
<dbReference type="PATRIC" id="fig|54005.3.peg.1485"/>
<dbReference type="CDD" id="cd02116">
    <property type="entry name" value="ACT"/>
    <property type="match status" value="1"/>
</dbReference>
<feature type="domain" description="ACT" evidence="13">
    <location>
        <begin position="150"/>
        <end position="222"/>
    </location>
</feature>
<evidence type="ECO:0000256" key="2">
    <source>
        <dbReference type="ARBA" id="ARBA00004742"/>
    </source>
</evidence>
<dbReference type="PROSITE" id="PS51671">
    <property type="entry name" value="ACT"/>
    <property type="match status" value="1"/>
</dbReference>
<keyword evidence="6 11" id="KW-0479">Metal-binding</keyword>
<dbReference type="InterPro" id="IPR002912">
    <property type="entry name" value="ACT_dom"/>
</dbReference>
<dbReference type="Gene3D" id="3.30.70.260">
    <property type="match status" value="1"/>
</dbReference>
<dbReference type="PANTHER" id="PTHR30182">
    <property type="entry name" value="L-SERINE DEHYDRATASE"/>
    <property type="match status" value="1"/>
</dbReference>
<evidence type="ECO:0000256" key="1">
    <source>
        <dbReference type="ARBA" id="ARBA00001966"/>
    </source>
</evidence>
<evidence type="ECO:0000256" key="4">
    <source>
        <dbReference type="ARBA" id="ARBA00022432"/>
    </source>
</evidence>
<dbReference type="InterPro" id="IPR029009">
    <property type="entry name" value="ASB_dom_sf"/>
</dbReference>
<dbReference type="GO" id="GO:0046872">
    <property type="term" value="F:metal ion binding"/>
    <property type="evidence" value="ECO:0007669"/>
    <property type="project" value="UniProtKB-UniRule"/>
</dbReference>
<organism evidence="14">
    <name type="scientific">Peptoniphilus harei</name>
    <dbReference type="NCBI Taxonomy" id="54005"/>
    <lineage>
        <taxon>Bacteria</taxon>
        <taxon>Bacillati</taxon>
        <taxon>Bacillota</taxon>
        <taxon>Tissierellia</taxon>
        <taxon>Tissierellales</taxon>
        <taxon>Peptoniphilaceae</taxon>
        <taxon>Peptoniphilus</taxon>
    </lineage>
</organism>
<evidence type="ECO:0000256" key="9">
    <source>
        <dbReference type="ARBA" id="ARBA00023239"/>
    </source>
</evidence>
<comment type="pathway">
    <text evidence="2 11">Carbohydrate biosynthesis; gluconeogenesis.</text>
</comment>
<comment type="cofactor">
    <cofactor evidence="1 12">
        <name>[4Fe-4S] cluster</name>
        <dbReference type="ChEBI" id="CHEBI:49883"/>
    </cofactor>
</comment>
<keyword evidence="9 11" id="KW-0456">Lyase</keyword>
<dbReference type="Proteomes" id="UP000070174">
    <property type="component" value="Unassembled WGS sequence"/>
</dbReference>
<evidence type="ECO:0000256" key="8">
    <source>
        <dbReference type="ARBA" id="ARBA00023014"/>
    </source>
</evidence>
<dbReference type="GO" id="GO:0003941">
    <property type="term" value="F:L-serine ammonia-lyase activity"/>
    <property type="evidence" value="ECO:0007669"/>
    <property type="project" value="UniProtKB-UniRule"/>
</dbReference>
<keyword evidence="8 11" id="KW-0411">Iron-sulfur</keyword>
<proteinExistence type="inferred from homology"/>
<dbReference type="InterPro" id="IPR051318">
    <property type="entry name" value="Fe-S_L-Ser"/>
</dbReference>
<sequence>MKEYSSFEILGPIMVGPSSSHTAGACKIARLAAKICPDDYESVEFYLHGSFAFTYKGHGTDRALLGGIMGFKTYDSSIRNAYEIANERGIKYSFIPMNLGENYHPNTVKIKFNYKDRDSEYVIGSSIGGGNMKIVDINGIQVDYDGKFPTLLFQYPEQKGVIADVSTILAKESYNIESINTSKDELTNIVTLTVELDEGASESVLNKLLNNSRYITSKYVEV</sequence>
<dbReference type="PROSITE" id="PS51257">
    <property type="entry name" value="PROKAR_LIPOPROTEIN"/>
    <property type="match status" value="1"/>
</dbReference>
<dbReference type="PIRSF" id="PIRSF036692">
    <property type="entry name" value="SDH_B"/>
    <property type="match status" value="1"/>
</dbReference>